<dbReference type="Pfam" id="PF13281">
    <property type="entry name" value="MAP3K_TRAF_bd"/>
    <property type="match status" value="1"/>
</dbReference>
<evidence type="ECO:0000313" key="2">
    <source>
        <dbReference type="EMBL" id="AHE98256.1"/>
    </source>
</evidence>
<feature type="domain" description="MAP3K TRAFs-binding" evidence="1">
    <location>
        <begin position="84"/>
        <end position="427"/>
    </location>
</feature>
<dbReference type="STRING" id="713585.THITH_08245"/>
<proteinExistence type="predicted"/>
<dbReference type="KEGG" id="tti:THITH_08245"/>
<dbReference type="HOGENOM" id="CLU_049144_0_0_6"/>
<protein>
    <recommendedName>
        <fullName evidence="1">MAP3K TRAFs-binding domain-containing protein</fullName>
    </recommendedName>
</protein>
<gene>
    <name evidence="2" type="ORF">THITH_08245</name>
</gene>
<dbReference type="Proteomes" id="UP000005289">
    <property type="component" value="Chromosome"/>
</dbReference>
<dbReference type="EMBL" id="CP007029">
    <property type="protein sequence ID" value="AHE98256.1"/>
    <property type="molecule type" value="Genomic_DNA"/>
</dbReference>
<organism evidence="2 3">
    <name type="scientific">Thioalkalivibrio paradoxus ARh 1</name>
    <dbReference type="NCBI Taxonomy" id="713585"/>
    <lineage>
        <taxon>Bacteria</taxon>
        <taxon>Pseudomonadati</taxon>
        <taxon>Pseudomonadota</taxon>
        <taxon>Gammaproteobacteria</taxon>
        <taxon>Chromatiales</taxon>
        <taxon>Ectothiorhodospiraceae</taxon>
        <taxon>Thioalkalivibrio</taxon>
    </lineage>
</organism>
<dbReference type="AlphaFoldDB" id="W0DIL4"/>
<name>W0DIL4_9GAMM</name>
<evidence type="ECO:0000313" key="3">
    <source>
        <dbReference type="Proteomes" id="UP000005289"/>
    </source>
</evidence>
<keyword evidence="3" id="KW-1185">Reference proteome</keyword>
<dbReference type="OrthoDB" id="5180013at2"/>
<evidence type="ECO:0000259" key="1">
    <source>
        <dbReference type="Pfam" id="PF13281"/>
    </source>
</evidence>
<accession>W0DIL4</accession>
<dbReference type="RefSeq" id="WP_006747601.1">
    <property type="nucleotide sequence ID" value="NZ_CP007029.1"/>
</dbReference>
<dbReference type="InterPro" id="IPR025136">
    <property type="entry name" value="MAP3K_TRAF-bd"/>
</dbReference>
<reference evidence="2 3" key="1">
    <citation type="submission" date="2013-12" db="EMBL/GenBank/DDBJ databases">
        <authorList>
            <consortium name="DOE Joint Genome Institute"/>
            <person name="Muyzer G."/>
            <person name="Huntemann M."/>
            <person name="Han J."/>
            <person name="Chen A."/>
            <person name="Kyrpides N."/>
            <person name="Mavromatis K."/>
            <person name="Markowitz V."/>
            <person name="Palaniappan K."/>
            <person name="Ivanova N."/>
            <person name="Schaumberg A."/>
            <person name="Pati A."/>
            <person name="Liolios K."/>
            <person name="Nordberg H.P."/>
            <person name="Cantor M.N."/>
            <person name="Hua S.X."/>
            <person name="Woyke T."/>
        </authorList>
    </citation>
    <scope>NUCLEOTIDE SEQUENCE [LARGE SCALE GENOMIC DNA]</scope>
    <source>
        <strain evidence="2 3">ARh 1</strain>
    </source>
</reference>
<sequence length="448" mass="49485">MPAAQLPLCFVLMPFGKKPMVGGTVVDFDAIYRALIVPAIAQAGLDPLRADEEMTGGIIHKPMFERLILCEYAVADLTTANANVFYELGLRHAVRPASTVTLYAEDTGQLPFDVAPLRAIPYRLGPDGIPVDTAAIHATLVERLREARHGATDSPVFQLVEGFPDIQRLKTDVFRKRIAYSETLKQRLAAARKEDVEAVRAVENQLGVLADAESGVVIDLFLSYRAVKAWKDMIALVPKMAPPLAATVLVQEQLGLALNRAGCGDEAERVLLDLIAWRGPSSETYGILGRVYKDRWERALKDGDTFLARGQLNKAIEAYLNGFEADWRDAYPGINAVTLMELCEPPDPRRERLLPVVAYAVERRIAAGKPDYWDHATRLELAVLAKDEDAAQAALADALAAIRESWEPETTARNLRLIREARLCRGESVPWAEEIEHALVRSVDSSSR</sequence>